<dbReference type="RefSeq" id="WP_093977114.1">
    <property type="nucleotide sequence ID" value="NZ_CP022515.1"/>
</dbReference>
<proteinExistence type="predicted"/>
<evidence type="ECO:0000313" key="2">
    <source>
        <dbReference type="EMBL" id="ASO03989.1"/>
    </source>
</evidence>
<name>A0A221URH4_9FLAO</name>
<sequence length="244" mass="28084">MDKELLLYRYFSDQLTDDEQLLFNDLLEKDLEFKAQFEFENDLKRVINKNQKQNLKQKLIGFEKEIEAKNKSISSKPRLKNWSIAASIALLIGLGWIAYSTFSGPDYDNLYVANFETYPNTVYTITRSDADQSLERNAFAAYEASDYEKAAAAFLDLKTQGGSAHTDFYLAQSYMHLGKDNEAIEILKSIILNDMEFKAEAHWYLALAYIKTKDEVKAVAMLNNLIENFDYKKEKAQALLAELD</sequence>
<dbReference type="Gene3D" id="1.25.40.10">
    <property type="entry name" value="Tetratricopeptide repeat domain"/>
    <property type="match status" value="1"/>
</dbReference>
<dbReference type="EMBL" id="CP022515">
    <property type="protein sequence ID" value="ASO03989.1"/>
    <property type="molecule type" value="Genomic_DNA"/>
</dbReference>
<dbReference type="SUPFAM" id="SSF48452">
    <property type="entry name" value="TPR-like"/>
    <property type="match status" value="1"/>
</dbReference>
<keyword evidence="1" id="KW-0472">Membrane</keyword>
<reference evidence="2 3" key="1">
    <citation type="submission" date="2017-07" db="EMBL/GenBank/DDBJ databases">
        <title>Genome Sequence of Arenibacter algicola Strain SMS7 Isolated from a culture of the Diatom Skeletonema marinoi.</title>
        <authorList>
            <person name="Topel M."/>
            <person name="Pinder M.I.M."/>
            <person name="Johansson O.N."/>
            <person name="Kourtchenko O."/>
            <person name="Godhe A."/>
            <person name="Clarke A.K."/>
        </authorList>
    </citation>
    <scope>NUCLEOTIDE SEQUENCE [LARGE SCALE GENOMIC DNA]</scope>
    <source>
        <strain evidence="2 3">SMS7</strain>
    </source>
</reference>
<dbReference type="AlphaFoldDB" id="A0A221URH4"/>
<dbReference type="Pfam" id="PF13174">
    <property type="entry name" value="TPR_6"/>
    <property type="match status" value="2"/>
</dbReference>
<keyword evidence="1" id="KW-1133">Transmembrane helix</keyword>
<feature type="transmembrane region" description="Helical" evidence="1">
    <location>
        <begin position="79"/>
        <end position="99"/>
    </location>
</feature>
<dbReference type="KEGG" id="aalg:AREALGSMS7_00500"/>
<evidence type="ECO:0000256" key="1">
    <source>
        <dbReference type="SAM" id="Phobius"/>
    </source>
</evidence>
<dbReference type="InterPro" id="IPR011990">
    <property type="entry name" value="TPR-like_helical_dom_sf"/>
</dbReference>
<accession>A0A221URH4</accession>
<gene>
    <name evidence="2" type="ORF">AREALGSMS7_00500</name>
</gene>
<protein>
    <submittedName>
        <fullName evidence="2">Tetratricopeptide repeat protein</fullName>
    </submittedName>
</protein>
<evidence type="ECO:0000313" key="3">
    <source>
        <dbReference type="Proteomes" id="UP000204551"/>
    </source>
</evidence>
<keyword evidence="1" id="KW-0812">Transmembrane</keyword>
<dbReference type="InterPro" id="IPR019734">
    <property type="entry name" value="TPR_rpt"/>
</dbReference>
<dbReference type="Proteomes" id="UP000204551">
    <property type="component" value="Chromosome"/>
</dbReference>
<organism evidence="2 3">
    <name type="scientific">Arenibacter algicola</name>
    <dbReference type="NCBI Taxonomy" id="616991"/>
    <lineage>
        <taxon>Bacteria</taxon>
        <taxon>Pseudomonadati</taxon>
        <taxon>Bacteroidota</taxon>
        <taxon>Flavobacteriia</taxon>
        <taxon>Flavobacteriales</taxon>
        <taxon>Flavobacteriaceae</taxon>
        <taxon>Arenibacter</taxon>
    </lineage>
</organism>